<dbReference type="AlphaFoldDB" id="A0A1Z5JJI2"/>
<reference evidence="4 5" key="1">
    <citation type="journal article" date="2015" name="Plant Cell">
        <title>Oil accumulation by the oleaginous diatom Fistulifera solaris as revealed by the genome and transcriptome.</title>
        <authorList>
            <person name="Tanaka T."/>
            <person name="Maeda Y."/>
            <person name="Veluchamy A."/>
            <person name="Tanaka M."/>
            <person name="Abida H."/>
            <person name="Marechal E."/>
            <person name="Bowler C."/>
            <person name="Muto M."/>
            <person name="Sunaga Y."/>
            <person name="Tanaka M."/>
            <person name="Yoshino T."/>
            <person name="Taniguchi T."/>
            <person name="Fukuda Y."/>
            <person name="Nemoto M."/>
            <person name="Matsumoto M."/>
            <person name="Wong P.S."/>
            <person name="Aburatani S."/>
            <person name="Fujibuchi W."/>
        </authorList>
    </citation>
    <scope>NUCLEOTIDE SEQUENCE [LARGE SCALE GENOMIC DNA]</scope>
    <source>
        <strain evidence="4 5">JPCC DA0580</strain>
    </source>
</reference>
<dbReference type="GO" id="GO:0016757">
    <property type="term" value="F:glycosyltransferase activity"/>
    <property type="evidence" value="ECO:0007669"/>
    <property type="project" value="InterPro"/>
</dbReference>
<keyword evidence="2" id="KW-0812">Transmembrane</keyword>
<dbReference type="InterPro" id="IPR040911">
    <property type="entry name" value="Exostosin_GT47"/>
</dbReference>
<dbReference type="Proteomes" id="UP000198406">
    <property type="component" value="Unassembled WGS sequence"/>
</dbReference>
<accession>A0A1Z5JJI2</accession>
<name>A0A1Z5JJI2_FISSO</name>
<dbReference type="Pfam" id="PF03016">
    <property type="entry name" value="Exostosin_GT47"/>
    <property type="match status" value="1"/>
</dbReference>
<evidence type="ECO:0000259" key="3">
    <source>
        <dbReference type="Pfam" id="PF03016"/>
    </source>
</evidence>
<sequence>MKYPRSLFLRKTPPQQRKRFAGWAFYISFGGILCVSTLLFTFGHDDSLSEASLSVFFNPSQSNNNDIDCPFRDSPIYKKVYVYPNHGDVAQGWSGEMLSEYGKDPQHPRWPFLDLDIQARAAGTGHYNILSQNVQYNTELLVREIMIHPHSCLRTYDPEEATLFYVPYLPSIEHHRGLDGFRDIDYSTSPYGQAIMDIVDKQDYTGWEQHFGLTSKYWKRREGADHILVFSEPMHGLYHPRSKRGNFHFIHSQKQLTPPIVISVELSKTFVDMYPQCAAKNILMPYPNTDGNWFNGKLEAEAWQLLHAQGNTTVSEILSSVALRAEQTFTTPRPIPQFYSAGNHGTCTKLRKAMKQDYEKCTRSFMTLSQTLQVKNYALGMRLSTFCPCPGGDSPSAKRHYDALIAQCIPIILSYDFVWPFTNEFDSGITLDPSVFALRLPAEEYDTPLLDPNTCQPVNESRRGLQHYLESISPAEIERLRQGAEMARKLYAWYEYDDKLVENPLREGVLPTGGAAHQLVKMLAERANGVRWPACREELKLPREPDATKFKC</sequence>
<keyword evidence="2" id="KW-0472">Membrane</keyword>
<comment type="caution">
    <text evidence="4">The sequence shown here is derived from an EMBL/GenBank/DDBJ whole genome shotgun (WGS) entry which is preliminary data.</text>
</comment>
<comment type="similarity">
    <text evidence="1">Belongs to the glycosyltransferase 47 family.</text>
</comment>
<protein>
    <recommendedName>
        <fullName evidence="3">Exostosin GT47 domain-containing protein</fullName>
    </recommendedName>
</protein>
<evidence type="ECO:0000256" key="1">
    <source>
        <dbReference type="ARBA" id="ARBA00010271"/>
    </source>
</evidence>
<evidence type="ECO:0000313" key="4">
    <source>
        <dbReference type="EMBL" id="GAX14163.1"/>
    </source>
</evidence>
<feature type="transmembrane region" description="Helical" evidence="2">
    <location>
        <begin position="20"/>
        <end position="42"/>
    </location>
</feature>
<evidence type="ECO:0000256" key="2">
    <source>
        <dbReference type="SAM" id="Phobius"/>
    </source>
</evidence>
<dbReference type="InParanoid" id="A0A1Z5JJI2"/>
<organism evidence="4 5">
    <name type="scientific">Fistulifera solaris</name>
    <name type="common">Oleaginous diatom</name>
    <dbReference type="NCBI Taxonomy" id="1519565"/>
    <lineage>
        <taxon>Eukaryota</taxon>
        <taxon>Sar</taxon>
        <taxon>Stramenopiles</taxon>
        <taxon>Ochrophyta</taxon>
        <taxon>Bacillariophyta</taxon>
        <taxon>Bacillariophyceae</taxon>
        <taxon>Bacillariophycidae</taxon>
        <taxon>Naviculales</taxon>
        <taxon>Naviculaceae</taxon>
        <taxon>Fistulifera</taxon>
    </lineage>
</organism>
<dbReference type="PANTHER" id="PTHR11062">
    <property type="entry name" value="EXOSTOSIN HEPARAN SULFATE GLYCOSYLTRANSFERASE -RELATED"/>
    <property type="match status" value="1"/>
</dbReference>
<proteinExistence type="inferred from homology"/>
<keyword evidence="5" id="KW-1185">Reference proteome</keyword>
<evidence type="ECO:0000313" key="5">
    <source>
        <dbReference type="Proteomes" id="UP000198406"/>
    </source>
</evidence>
<dbReference type="EMBL" id="BDSP01000076">
    <property type="protein sequence ID" value="GAX14163.1"/>
    <property type="molecule type" value="Genomic_DNA"/>
</dbReference>
<dbReference type="OrthoDB" id="41933at2759"/>
<gene>
    <name evidence="4" type="ORF">FisN_20Hh218</name>
</gene>
<keyword evidence="2" id="KW-1133">Transmembrane helix</keyword>
<dbReference type="InterPro" id="IPR004263">
    <property type="entry name" value="Exostosin"/>
</dbReference>
<dbReference type="PANTHER" id="PTHR11062:SF281">
    <property type="entry name" value="EXOSTOSIN-LIKE 2"/>
    <property type="match status" value="1"/>
</dbReference>
<feature type="domain" description="Exostosin GT47" evidence="3">
    <location>
        <begin position="79"/>
        <end position="426"/>
    </location>
</feature>